<comment type="caution">
    <text evidence="18">The sequence shown here is derived from an EMBL/GenBank/DDBJ whole genome shotgun (WGS) entry which is preliminary data.</text>
</comment>
<keyword evidence="10" id="KW-0539">Nucleus</keyword>
<dbReference type="PANTHER" id="PTHR46165:SF2">
    <property type="entry name" value="SET AND MYND DOMAIN-CONTAINING PROTEIN 4"/>
    <property type="match status" value="1"/>
</dbReference>
<evidence type="ECO:0000313" key="18">
    <source>
        <dbReference type="EMBL" id="KAJ6636018.1"/>
    </source>
</evidence>
<evidence type="ECO:0000256" key="2">
    <source>
        <dbReference type="ARBA" id="ARBA00004496"/>
    </source>
</evidence>
<keyword evidence="9" id="KW-0862">Zinc</keyword>
<evidence type="ECO:0000259" key="17">
    <source>
        <dbReference type="PROSITE" id="PS50865"/>
    </source>
</evidence>
<dbReference type="Proteomes" id="UP001151699">
    <property type="component" value="Chromosome C"/>
</dbReference>
<dbReference type="InterPro" id="IPR044421">
    <property type="entry name" value="SMYD4_SET"/>
</dbReference>
<dbReference type="Gene3D" id="1.25.40.10">
    <property type="entry name" value="Tetratricopeptide repeat domain"/>
    <property type="match status" value="1"/>
</dbReference>
<dbReference type="PROSITE" id="PS01360">
    <property type="entry name" value="ZF_MYND_1"/>
    <property type="match status" value="1"/>
</dbReference>
<evidence type="ECO:0000256" key="3">
    <source>
        <dbReference type="ARBA" id="ARBA00022490"/>
    </source>
</evidence>
<dbReference type="GO" id="GO:0005737">
    <property type="term" value="C:cytoplasm"/>
    <property type="evidence" value="ECO:0007669"/>
    <property type="project" value="UniProtKB-SubCell"/>
</dbReference>
<dbReference type="Gene3D" id="2.170.270.10">
    <property type="entry name" value="SET domain"/>
    <property type="match status" value="2"/>
</dbReference>
<dbReference type="GO" id="GO:0005634">
    <property type="term" value="C:nucleus"/>
    <property type="evidence" value="ECO:0007669"/>
    <property type="project" value="UniProtKB-SubCell"/>
</dbReference>
<feature type="domain" description="MYND-type" evidence="17">
    <location>
        <begin position="336"/>
        <end position="374"/>
    </location>
</feature>
<dbReference type="GO" id="GO:0008170">
    <property type="term" value="F:N-methyltransferase activity"/>
    <property type="evidence" value="ECO:0007669"/>
    <property type="project" value="UniProtKB-ARBA"/>
</dbReference>
<evidence type="ECO:0000256" key="14">
    <source>
        <dbReference type="ARBA" id="ARBA00093680"/>
    </source>
</evidence>
<evidence type="ECO:0000256" key="5">
    <source>
        <dbReference type="ARBA" id="ARBA00022679"/>
    </source>
</evidence>
<dbReference type="InterPro" id="IPR046341">
    <property type="entry name" value="SET_dom_sf"/>
</dbReference>
<keyword evidence="19" id="KW-1185">Reference proteome</keyword>
<dbReference type="PANTHER" id="PTHR46165">
    <property type="entry name" value="SET AND MYND DOMAIN-CONTAINING PROTEIN 4"/>
    <property type="match status" value="1"/>
</dbReference>
<evidence type="ECO:0000256" key="4">
    <source>
        <dbReference type="ARBA" id="ARBA00022603"/>
    </source>
</evidence>
<dbReference type="SUPFAM" id="SSF144232">
    <property type="entry name" value="HIT/MYND zinc finger-like"/>
    <property type="match status" value="1"/>
</dbReference>
<evidence type="ECO:0000256" key="11">
    <source>
        <dbReference type="ARBA" id="ARBA00048985"/>
    </source>
</evidence>
<comment type="subcellular location">
    <subcellularLocation>
        <location evidence="2">Cytoplasm</location>
    </subcellularLocation>
    <subcellularLocation>
        <location evidence="1">Nucleus</location>
    </subcellularLocation>
</comment>
<evidence type="ECO:0000259" key="16">
    <source>
        <dbReference type="PROSITE" id="PS50280"/>
    </source>
</evidence>
<protein>
    <recommendedName>
        <fullName evidence="13">Protein-lysine N-methyltransferase SMYD4</fullName>
    </recommendedName>
    <alternativeName>
        <fullName evidence="14">SET and MYND domain-containing protein 4</fullName>
    </alternativeName>
</protein>
<evidence type="ECO:0000256" key="10">
    <source>
        <dbReference type="ARBA" id="ARBA00023242"/>
    </source>
</evidence>
<name>A0A9Q0MQA1_9DIPT</name>
<comment type="function">
    <text evidence="12">Protein-lysine N-methyltransferase. Monomethylates PRMT5, modulating its transcriptional activity. May also act as a histone methyltransferase. Plays a critical role in cardiac development. Acts as a key epigenetic regulator of gene expression during cardiac development via its dual activities as a methyltransferase and negative regulator of HDAC1.</text>
</comment>
<reference evidence="18" key="1">
    <citation type="submission" date="2022-07" db="EMBL/GenBank/DDBJ databases">
        <authorList>
            <person name="Trinca V."/>
            <person name="Uliana J.V.C."/>
            <person name="Torres T.T."/>
            <person name="Ward R.J."/>
            <person name="Monesi N."/>
        </authorList>
    </citation>
    <scope>NUCLEOTIDE SEQUENCE</scope>
    <source>
        <strain evidence="18">HSMRA1968</strain>
        <tissue evidence="18">Whole embryos</tissue>
    </source>
</reference>
<keyword evidence="6" id="KW-0949">S-adenosyl-L-methionine</keyword>
<dbReference type="GO" id="GO:0008757">
    <property type="term" value="F:S-adenosylmethionine-dependent methyltransferase activity"/>
    <property type="evidence" value="ECO:0007669"/>
    <property type="project" value="UniProtKB-ARBA"/>
</dbReference>
<keyword evidence="7" id="KW-0479">Metal-binding</keyword>
<dbReference type="GO" id="GO:0032259">
    <property type="term" value="P:methylation"/>
    <property type="evidence" value="ECO:0007669"/>
    <property type="project" value="UniProtKB-KW"/>
</dbReference>
<gene>
    <name evidence="18" type="primary">SMYD4_4</name>
    <name evidence="18" type="ORF">Bhyg_14605</name>
</gene>
<dbReference type="SUPFAM" id="SSF82199">
    <property type="entry name" value="SET domain"/>
    <property type="match status" value="1"/>
</dbReference>
<keyword evidence="5" id="KW-0808">Transferase</keyword>
<dbReference type="AlphaFoldDB" id="A0A9Q0MQA1"/>
<dbReference type="GO" id="GO:0042826">
    <property type="term" value="F:histone deacetylase binding"/>
    <property type="evidence" value="ECO:0007669"/>
    <property type="project" value="TreeGrafter"/>
</dbReference>
<dbReference type="Gene3D" id="6.10.140.2220">
    <property type="match status" value="1"/>
</dbReference>
<evidence type="ECO:0000256" key="13">
    <source>
        <dbReference type="ARBA" id="ARBA00093635"/>
    </source>
</evidence>
<dbReference type="PROSITE" id="PS50865">
    <property type="entry name" value="ZF_MYND_2"/>
    <property type="match status" value="1"/>
</dbReference>
<dbReference type="Gene3D" id="1.10.220.160">
    <property type="match status" value="1"/>
</dbReference>
<keyword evidence="3" id="KW-0963">Cytoplasm</keyword>
<keyword evidence="8 15" id="KW-0863">Zinc-finger</keyword>
<evidence type="ECO:0000256" key="6">
    <source>
        <dbReference type="ARBA" id="ARBA00022691"/>
    </source>
</evidence>
<evidence type="ECO:0000256" key="7">
    <source>
        <dbReference type="ARBA" id="ARBA00022723"/>
    </source>
</evidence>
<dbReference type="EMBL" id="WJQU01000004">
    <property type="protein sequence ID" value="KAJ6636018.1"/>
    <property type="molecule type" value="Genomic_DNA"/>
</dbReference>
<evidence type="ECO:0000256" key="8">
    <source>
        <dbReference type="ARBA" id="ARBA00022771"/>
    </source>
</evidence>
<dbReference type="CDD" id="cd10536">
    <property type="entry name" value="SET_SMYD4"/>
    <property type="match status" value="1"/>
</dbReference>
<sequence>MEKLENCNEFDQIYSDLCDRLRKMGKATSFCQLIKNSACDLDRIAILNNECDIIPSLIKTVKKCRKKNSKNLLHARQSLEAYHHRKESKSTKDSSENDELIQLLNSALSHLRIDDKLDVLQQFDHFESEMIESLLIDGAEACADDENKLLCDIYIQRAICFYDMDDHEMSIFETLRGIYYSRFDKKNPPESLFLLLFQIASSLRQLSQCQAATNVIQFSIKLLRSSTLPNAIKSVETVRLIKLLKEIQSLSKEVGSHEENPVNFTHILEPRVQILPEVYQSVSNTLTNTSNAVQLKWREDLGRHLIATQTIPPGATLIVEHPFSWIVHPNESLLFCQNCCRKLRNVIPCSNCSMALFCSAQCLRASEAYHRFECDFMKALTSSEILGEMVLLCYRTISKSDITVLETHIREFLKIHEGRTEIVQNEQIFHEKFVLGLSEGTTLDSSCYNAVFAQTPNTDRRLGGDLLKRSFSAVVLTICLRFSGYFQCVEERDSKCNLSEDEELIAAILLRHLQGASCNAYGINKLSGDDPRCLDAAEIGGATYPIISTTNHSCNSNVYRFTIGNTCIVKALREIRCGEEILDSYGPHFASNSMEERTRHLKGQYFFTCSCSACIENWVTYSQLPRENPSLKCTKCGNGFLSKKKDKFVCSVCSNIFEVKRFMKEVNDCAKLYEAAKELLLSSNKNSIINYEVIESSIVAYANILARTQKWPCKVLIECQETLKLCWNLKNSS</sequence>
<dbReference type="OrthoDB" id="5945798at2759"/>
<dbReference type="PROSITE" id="PS50280">
    <property type="entry name" value="SET"/>
    <property type="match status" value="1"/>
</dbReference>
<proteinExistence type="predicted"/>
<dbReference type="GO" id="GO:0008276">
    <property type="term" value="F:protein methyltransferase activity"/>
    <property type="evidence" value="ECO:0007669"/>
    <property type="project" value="UniProtKB-ARBA"/>
</dbReference>
<organism evidence="18 19">
    <name type="scientific">Pseudolycoriella hygida</name>
    <dbReference type="NCBI Taxonomy" id="35572"/>
    <lineage>
        <taxon>Eukaryota</taxon>
        <taxon>Metazoa</taxon>
        <taxon>Ecdysozoa</taxon>
        <taxon>Arthropoda</taxon>
        <taxon>Hexapoda</taxon>
        <taxon>Insecta</taxon>
        <taxon>Pterygota</taxon>
        <taxon>Neoptera</taxon>
        <taxon>Endopterygota</taxon>
        <taxon>Diptera</taxon>
        <taxon>Nematocera</taxon>
        <taxon>Sciaroidea</taxon>
        <taxon>Sciaridae</taxon>
        <taxon>Pseudolycoriella</taxon>
    </lineage>
</organism>
<keyword evidence="4" id="KW-0489">Methyltransferase</keyword>
<evidence type="ECO:0000256" key="12">
    <source>
        <dbReference type="ARBA" id="ARBA00093423"/>
    </source>
</evidence>
<dbReference type="GO" id="GO:0008270">
    <property type="term" value="F:zinc ion binding"/>
    <property type="evidence" value="ECO:0007669"/>
    <property type="project" value="UniProtKB-KW"/>
</dbReference>
<dbReference type="InterPro" id="IPR011990">
    <property type="entry name" value="TPR-like_helical_dom_sf"/>
</dbReference>
<evidence type="ECO:0000256" key="1">
    <source>
        <dbReference type="ARBA" id="ARBA00004123"/>
    </source>
</evidence>
<dbReference type="InterPro" id="IPR002893">
    <property type="entry name" value="Znf_MYND"/>
</dbReference>
<dbReference type="InterPro" id="IPR001214">
    <property type="entry name" value="SET_dom"/>
</dbReference>
<evidence type="ECO:0000256" key="9">
    <source>
        <dbReference type="ARBA" id="ARBA00022833"/>
    </source>
</evidence>
<comment type="catalytic activity">
    <reaction evidence="11">
        <text>L-lysyl-[protein] + S-adenosyl-L-methionine = N(6)-methyl-L-lysyl-[protein] + S-adenosyl-L-homocysteine + H(+)</text>
        <dbReference type="Rhea" id="RHEA:51736"/>
        <dbReference type="Rhea" id="RHEA-COMP:9752"/>
        <dbReference type="Rhea" id="RHEA-COMP:13053"/>
        <dbReference type="ChEBI" id="CHEBI:15378"/>
        <dbReference type="ChEBI" id="CHEBI:29969"/>
        <dbReference type="ChEBI" id="CHEBI:57856"/>
        <dbReference type="ChEBI" id="CHEBI:59789"/>
        <dbReference type="ChEBI" id="CHEBI:61929"/>
    </reaction>
</comment>
<accession>A0A9Q0MQA1</accession>
<evidence type="ECO:0000256" key="15">
    <source>
        <dbReference type="PROSITE-ProRule" id="PRU00134"/>
    </source>
</evidence>
<dbReference type="InterPro" id="IPR052097">
    <property type="entry name" value="SET-MYND_domain_protein"/>
</dbReference>
<feature type="domain" description="SET" evidence="16">
    <location>
        <begin position="276"/>
        <end position="586"/>
    </location>
</feature>
<evidence type="ECO:0000313" key="19">
    <source>
        <dbReference type="Proteomes" id="UP001151699"/>
    </source>
</evidence>
<dbReference type="Pfam" id="PF00856">
    <property type="entry name" value="SET"/>
    <property type="match status" value="1"/>
</dbReference>